<sequence length="596" mass="66030">MDFHNYATNSDLVHRTYRSNGSVPDARPPATGIIIQSSDFDQTDSGNMSQALNHDGRSRSYPDHSRTVSQLRQRKRYDSEPSIMLPLSRSQTLSHISQNDSDIARRRGLHLNLTPFKDTFTTVVLGHVLGHQNQNPAHLHQYSDAKSSDEAALDMVSRPTVVRSKSLGPLTPPEDVDTPFWSQHTLNHTEGASHPSSSHNDSHPVTGTPSQSTGSINPSRPDLGTVGQEFSAVLTQNSTSAPWLQRALGVASRAFDRNDEYCTKDIVSHVLPCHATDRRSIKTYELVCDYLDQVLPAPQFTVTHVRAVRQGLSLEDFPKSPPVTPSFSNRESYFEVQDTPQTGHQNMFTNLARVPVYHEVAANAQIHATTTQRNVMAAKADLIVLERYIPPVSTTEAEDFFNAASDRSYLADRLNELSIGGGSLLLVYPTQRGSQTFQKKFVAPIIDPIVLGMTITRGLTAAVAESIATMTSVEATMDIKEMEEKISQLCDMVAARSSSRLPANEFVIAHSETSEVPLDRDSWVSWFVEQEQPRIKDALIQYHKQGGRMPEVAVPNKEITANVIAREIVEGFQKSTTEAGNVPIEVGVFVIRRLRK</sequence>
<organism evidence="1 2">
    <name type="scientific">Neophaeococcomyces mojaviensis</name>
    <dbReference type="NCBI Taxonomy" id="3383035"/>
    <lineage>
        <taxon>Eukaryota</taxon>
        <taxon>Fungi</taxon>
        <taxon>Dikarya</taxon>
        <taxon>Ascomycota</taxon>
        <taxon>Pezizomycotina</taxon>
        <taxon>Eurotiomycetes</taxon>
        <taxon>Chaetothyriomycetidae</taxon>
        <taxon>Chaetothyriales</taxon>
        <taxon>Chaetothyriales incertae sedis</taxon>
        <taxon>Neophaeococcomyces</taxon>
    </lineage>
</organism>
<dbReference type="EMBL" id="JAPDRQ010000005">
    <property type="protein sequence ID" value="KAJ9664022.1"/>
    <property type="molecule type" value="Genomic_DNA"/>
</dbReference>
<keyword evidence="2" id="KW-1185">Reference proteome</keyword>
<comment type="caution">
    <text evidence="1">The sequence shown here is derived from an EMBL/GenBank/DDBJ whole genome shotgun (WGS) entry which is preliminary data.</text>
</comment>
<gene>
    <name evidence="1" type="ORF">H2198_000525</name>
</gene>
<accession>A0ACC3AK60</accession>
<protein>
    <submittedName>
        <fullName evidence="1">Uncharacterized protein</fullName>
    </submittedName>
</protein>
<name>A0ACC3AK60_9EURO</name>
<reference evidence="1" key="1">
    <citation type="submission" date="2022-10" db="EMBL/GenBank/DDBJ databases">
        <title>Culturing micro-colonial fungi from biological soil crusts in the Mojave desert and describing Neophaeococcomyces mojavensis, and introducing the new genera and species Taxawa tesnikishii.</title>
        <authorList>
            <person name="Kurbessoian T."/>
            <person name="Stajich J.E."/>
        </authorList>
    </citation>
    <scope>NUCLEOTIDE SEQUENCE</scope>
    <source>
        <strain evidence="1">JES_112</strain>
    </source>
</reference>
<dbReference type="Proteomes" id="UP001172386">
    <property type="component" value="Unassembled WGS sequence"/>
</dbReference>
<proteinExistence type="predicted"/>
<evidence type="ECO:0000313" key="2">
    <source>
        <dbReference type="Proteomes" id="UP001172386"/>
    </source>
</evidence>
<evidence type="ECO:0000313" key="1">
    <source>
        <dbReference type="EMBL" id="KAJ9664022.1"/>
    </source>
</evidence>